<dbReference type="InterPro" id="IPR044730">
    <property type="entry name" value="RNase_H-like_dom_plant"/>
</dbReference>
<dbReference type="InterPro" id="IPR036397">
    <property type="entry name" value="RNaseH_sf"/>
</dbReference>
<proteinExistence type="predicted"/>
<feature type="compositionally biased region" description="Basic and acidic residues" evidence="1">
    <location>
        <begin position="370"/>
        <end position="383"/>
    </location>
</feature>
<dbReference type="GO" id="GO:0003676">
    <property type="term" value="F:nucleic acid binding"/>
    <property type="evidence" value="ECO:0007669"/>
    <property type="project" value="InterPro"/>
</dbReference>
<dbReference type="InterPro" id="IPR002156">
    <property type="entry name" value="RNaseH_domain"/>
</dbReference>
<dbReference type="GO" id="GO:0004523">
    <property type="term" value="F:RNA-DNA hybrid ribonuclease activity"/>
    <property type="evidence" value="ECO:0007669"/>
    <property type="project" value="InterPro"/>
</dbReference>
<dbReference type="InterPro" id="IPR053151">
    <property type="entry name" value="RNase_H-like"/>
</dbReference>
<protein>
    <recommendedName>
        <fullName evidence="5">RNase H type-1 domain-containing protein</fullName>
    </recommendedName>
</protein>
<dbReference type="AlphaFoldDB" id="A0A2N9G7C9"/>
<sequence>MERVSAWNDRWLPSRITHQPCTPKPMNGDEPRVSEFIQKDTEQWDVPKLHSMFNKQDTATILTIPLSKGLPEDKQIWTATPHGRFTVNSAYRLILEKELQGEGESSKGNPMGQLWRAIWDVALPNNLKVFMWRALHNALPTLADLEHRKMAHSIMEVYMDSWPTKEALQQYVQGKWEAPKGGMYKLNYDGALCLSTRTAGMGVVIRNEVGLPMASMTCSRANVMDPFAAELFAAKAGLQLAHDIGIKRVILEGDSANTNKALGSMEDDYSWLGNEVTEARHLLQSLEAWELSTIKRDVNKVAHITKRAWASVCGWKRLAWWWLTAWWLIGGLGLRSRRGGGLGLPILRISAWVCRSRPRLAFSLPSNCHRETHPAGHTAKERPTPLAMPRRRNPPRWPRHEGSHPAGQRQALPCRSQRSGGGGAVPISAWRSGSRPRGGGAVPIGC</sequence>
<evidence type="ECO:0000313" key="4">
    <source>
        <dbReference type="EMBL" id="SPC95355.1"/>
    </source>
</evidence>
<feature type="region of interest" description="Disordered" evidence="1">
    <location>
        <begin position="370"/>
        <end position="446"/>
    </location>
</feature>
<evidence type="ECO:0000259" key="2">
    <source>
        <dbReference type="Pfam" id="PF13456"/>
    </source>
</evidence>
<dbReference type="Pfam" id="PF13966">
    <property type="entry name" value="zf-RVT"/>
    <property type="match status" value="1"/>
</dbReference>
<evidence type="ECO:0000259" key="3">
    <source>
        <dbReference type="Pfam" id="PF13966"/>
    </source>
</evidence>
<dbReference type="InterPro" id="IPR026960">
    <property type="entry name" value="RVT-Znf"/>
</dbReference>
<evidence type="ECO:0000256" key="1">
    <source>
        <dbReference type="SAM" id="MobiDB-lite"/>
    </source>
</evidence>
<dbReference type="CDD" id="cd06222">
    <property type="entry name" value="RNase_H_like"/>
    <property type="match status" value="1"/>
</dbReference>
<feature type="domain" description="Reverse transcriptase zinc-binding" evidence="3">
    <location>
        <begin position="85"/>
        <end position="152"/>
    </location>
</feature>
<evidence type="ECO:0008006" key="5">
    <source>
        <dbReference type="Google" id="ProtNLM"/>
    </source>
</evidence>
<organism evidence="4">
    <name type="scientific">Fagus sylvatica</name>
    <name type="common">Beechnut</name>
    <dbReference type="NCBI Taxonomy" id="28930"/>
    <lineage>
        <taxon>Eukaryota</taxon>
        <taxon>Viridiplantae</taxon>
        <taxon>Streptophyta</taxon>
        <taxon>Embryophyta</taxon>
        <taxon>Tracheophyta</taxon>
        <taxon>Spermatophyta</taxon>
        <taxon>Magnoliopsida</taxon>
        <taxon>eudicotyledons</taxon>
        <taxon>Gunneridae</taxon>
        <taxon>Pentapetalae</taxon>
        <taxon>rosids</taxon>
        <taxon>fabids</taxon>
        <taxon>Fagales</taxon>
        <taxon>Fagaceae</taxon>
        <taxon>Fagus</taxon>
    </lineage>
</organism>
<dbReference type="PANTHER" id="PTHR47723:SF21">
    <property type="entry name" value="POLYNUCLEOTIDYL TRANSFERASE, RIBONUCLEASE H-LIKE SUPERFAMILY PROTEIN"/>
    <property type="match status" value="1"/>
</dbReference>
<dbReference type="PANTHER" id="PTHR47723">
    <property type="entry name" value="OS05G0353850 PROTEIN"/>
    <property type="match status" value="1"/>
</dbReference>
<gene>
    <name evidence="4" type="ORF">FSB_LOCUS23237</name>
</gene>
<dbReference type="Gene3D" id="3.30.420.10">
    <property type="entry name" value="Ribonuclease H-like superfamily/Ribonuclease H"/>
    <property type="match status" value="1"/>
</dbReference>
<name>A0A2N9G7C9_FAGSY</name>
<dbReference type="Pfam" id="PF13456">
    <property type="entry name" value="RVT_3"/>
    <property type="match status" value="1"/>
</dbReference>
<reference evidence="4" key="1">
    <citation type="submission" date="2018-02" db="EMBL/GenBank/DDBJ databases">
        <authorList>
            <person name="Cohen D.B."/>
            <person name="Kent A.D."/>
        </authorList>
    </citation>
    <scope>NUCLEOTIDE SEQUENCE</scope>
</reference>
<feature type="domain" description="RNase H type-1" evidence="2">
    <location>
        <begin position="187"/>
        <end position="304"/>
    </location>
</feature>
<dbReference type="EMBL" id="OIVN01001558">
    <property type="protein sequence ID" value="SPC95355.1"/>
    <property type="molecule type" value="Genomic_DNA"/>
</dbReference>
<accession>A0A2N9G7C9</accession>
<dbReference type="SUPFAM" id="SSF53098">
    <property type="entry name" value="Ribonuclease H-like"/>
    <property type="match status" value="1"/>
</dbReference>
<feature type="compositionally biased region" description="Gly residues" evidence="1">
    <location>
        <begin position="436"/>
        <end position="446"/>
    </location>
</feature>
<dbReference type="InterPro" id="IPR012337">
    <property type="entry name" value="RNaseH-like_sf"/>
</dbReference>